<evidence type="ECO:0000259" key="2">
    <source>
        <dbReference type="SMART" id="SM00014"/>
    </source>
</evidence>
<keyword evidence="1" id="KW-0472">Membrane</keyword>
<feature type="transmembrane region" description="Helical" evidence="1">
    <location>
        <begin position="192"/>
        <end position="213"/>
    </location>
</feature>
<proteinExistence type="predicted"/>
<feature type="domain" description="Phosphatidic acid phosphatase type 2/haloperoxidase" evidence="2">
    <location>
        <begin position="93"/>
        <end position="207"/>
    </location>
</feature>
<feature type="transmembrane region" description="Helical" evidence="1">
    <location>
        <begin position="164"/>
        <end position="186"/>
    </location>
</feature>
<dbReference type="CDD" id="cd03392">
    <property type="entry name" value="PAP2_like_2"/>
    <property type="match status" value="1"/>
</dbReference>
<feature type="transmembrane region" description="Helical" evidence="1">
    <location>
        <begin position="65"/>
        <end position="86"/>
    </location>
</feature>
<feature type="transmembrane region" description="Helical" evidence="1">
    <location>
        <begin position="131"/>
        <end position="152"/>
    </location>
</feature>
<dbReference type="Proteomes" id="UP000248021">
    <property type="component" value="Unassembled WGS sequence"/>
</dbReference>
<dbReference type="SUPFAM" id="SSF48317">
    <property type="entry name" value="Acid phosphatase/Vanadium-dependent haloperoxidase"/>
    <property type="match status" value="1"/>
</dbReference>
<evidence type="ECO:0000313" key="3">
    <source>
        <dbReference type="EMBL" id="PXW55851.1"/>
    </source>
</evidence>
<dbReference type="Pfam" id="PF01569">
    <property type="entry name" value="PAP2"/>
    <property type="match status" value="1"/>
</dbReference>
<evidence type="ECO:0000313" key="4">
    <source>
        <dbReference type="Proteomes" id="UP000248021"/>
    </source>
</evidence>
<gene>
    <name evidence="3" type="ORF">C7450_109264</name>
</gene>
<dbReference type="InterPro" id="IPR000326">
    <property type="entry name" value="PAP2/HPO"/>
</dbReference>
<dbReference type="AlphaFoldDB" id="A0A2V3U1F2"/>
<keyword evidence="1" id="KW-1133">Transmembrane helix</keyword>
<feature type="transmembrane region" description="Helical" evidence="1">
    <location>
        <begin position="93"/>
        <end position="111"/>
    </location>
</feature>
<keyword evidence="4" id="KW-1185">Reference proteome</keyword>
<dbReference type="PANTHER" id="PTHR14969:SF13">
    <property type="entry name" value="AT30094P"/>
    <property type="match status" value="1"/>
</dbReference>
<name>A0A2V3U1F2_9HYPH</name>
<organism evidence="3 4">
    <name type="scientific">Chelatococcus asaccharovorans</name>
    <dbReference type="NCBI Taxonomy" id="28210"/>
    <lineage>
        <taxon>Bacteria</taxon>
        <taxon>Pseudomonadati</taxon>
        <taxon>Pseudomonadota</taxon>
        <taxon>Alphaproteobacteria</taxon>
        <taxon>Hyphomicrobiales</taxon>
        <taxon>Chelatococcaceae</taxon>
        <taxon>Chelatococcus</taxon>
    </lineage>
</organism>
<sequence>MREVGLVAALLVAAGGILGFLAVAEDMREGELQAFDTGILLALRNPQDLADPIGPQWLEIGMRDITSLGSIPVLALIVAVVIGYLVLARKPGVALLVAISVGGGLLLGHLLKLRFERPRPDLVAHLVDIHSLSFPSSHAMLSAVTYLTIGALLTRVERRRIVRLYILVVAVGLTLLVGLSRIYLGVHWPSDVLAGWCAGAAWAMGCWVVLALAQGRWVRGRDGVTPPPSARSAVEPR</sequence>
<dbReference type="Gene3D" id="1.20.144.10">
    <property type="entry name" value="Phosphatidic acid phosphatase type 2/haloperoxidase"/>
    <property type="match status" value="2"/>
</dbReference>
<reference evidence="3 4" key="1">
    <citation type="submission" date="2018-05" db="EMBL/GenBank/DDBJ databases">
        <title>Genomic Encyclopedia of Type Strains, Phase IV (KMG-IV): sequencing the most valuable type-strain genomes for metagenomic binning, comparative biology and taxonomic classification.</title>
        <authorList>
            <person name="Goeker M."/>
        </authorList>
    </citation>
    <scope>NUCLEOTIDE SEQUENCE [LARGE SCALE GENOMIC DNA]</scope>
    <source>
        <strain evidence="3 4">DSM 6462</strain>
    </source>
</reference>
<keyword evidence="1" id="KW-0812">Transmembrane</keyword>
<protein>
    <submittedName>
        <fullName evidence="3">Undecaprenyl-diphosphatase</fullName>
    </submittedName>
</protein>
<dbReference type="SMART" id="SM00014">
    <property type="entry name" value="acidPPc"/>
    <property type="match status" value="1"/>
</dbReference>
<dbReference type="PANTHER" id="PTHR14969">
    <property type="entry name" value="SPHINGOSINE-1-PHOSPHATE PHOSPHOHYDROLASE"/>
    <property type="match status" value="1"/>
</dbReference>
<accession>A0A2V3U1F2</accession>
<evidence type="ECO:0000256" key="1">
    <source>
        <dbReference type="SAM" id="Phobius"/>
    </source>
</evidence>
<dbReference type="EMBL" id="QJJK01000009">
    <property type="protein sequence ID" value="PXW55851.1"/>
    <property type="molecule type" value="Genomic_DNA"/>
</dbReference>
<dbReference type="InterPro" id="IPR036938">
    <property type="entry name" value="PAP2/HPO_sf"/>
</dbReference>
<comment type="caution">
    <text evidence="3">The sequence shown here is derived from an EMBL/GenBank/DDBJ whole genome shotgun (WGS) entry which is preliminary data.</text>
</comment>